<comment type="caution">
    <text evidence="2">The sequence shown here is derived from an EMBL/GenBank/DDBJ whole genome shotgun (WGS) entry which is preliminary data.</text>
</comment>
<dbReference type="Pfam" id="PF14344">
    <property type="entry name" value="DUF4397"/>
    <property type="match status" value="1"/>
</dbReference>
<accession>A0ABS2G5T9</accession>
<dbReference type="InterPro" id="IPR025510">
    <property type="entry name" value="DUF4397"/>
</dbReference>
<organism evidence="2 3">
    <name type="scientific">Anaerotignum lactatifermentans</name>
    <dbReference type="NCBI Taxonomy" id="160404"/>
    <lineage>
        <taxon>Bacteria</taxon>
        <taxon>Bacillati</taxon>
        <taxon>Bacillota</taxon>
        <taxon>Clostridia</taxon>
        <taxon>Lachnospirales</taxon>
        <taxon>Anaerotignaceae</taxon>
        <taxon>Anaerotignum</taxon>
    </lineage>
</organism>
<proteinExistence type="predicted"/>
<feature type="domain" description="DUF4397" evidence="1">
    <location>
        <begin position="72"/>
        <end position="187"/>
    </location>
</feature>
<evidence type="ECO:0000259" key="1">
    <source>
        <dbReference type="Pfam" id="PF14344"/>
    </source>
</evidence>
<keyword evidence="3" id="KW-1185">Reference proteome</keyword>
<dbReference type="Proteomes" id="UP000729290">
    <property type="component" value="Unassembled WGS sequence"/>
</dbReference>
<protein>
    <submittedName>
        <fullName evidence="2">DUF4397 domain-containing protein</fullName>
    </submittedName>
</protein>
<evidence type="ECO:0000313" key="3">
    <source>
        <dbReference type="Proteomes" id="UP000729290"/>
    </source>
</evidence>
<evidence type="ECO:0000313" key="2">
    <source>
        <dbReference type="EMBL" id="MBM6876811.1"/>
    </source>
</evidence>
<gene>
    <name evidence="2" type="ORF">H9X83_01365</name>
</gene>
<dbReference type="EMBL" id="JACSNV010000001">
    <property type="protein sequence ID" value="MBM6876811.1"/>
    <property type="molecule type" value="Genomic_DNA"/>
</dbReference>
<sequence>MAEYYDVNGLETSADFLMPLPLTQNQIQELPQDSLTTETPDGTTRSLYPGIQLPGNLNLTVIPIIPGITLYSYLRFFHAYPYTGAVDIYVNGRKVVSSLTYRNFTEYMKAFPGYYRVAVFKAGTVTNPLLVNYMNLIGYRIYTAAITGPSGSPALEMINDNRRFLRKDTAYVRFVQLSANAPQMDVYLDDSLVLSDLNYKEVSRYMAVRPGSHNIKLRDYFSGAVLMEDPDMTVEGGKAYTVYVVGDINDRVGLQVVIPLEGASYLVF</sequence>
<reference evidence="2 3" key="1">
    <citation type="journal article" date="2021" name="Sci. Rep.">
        <title>The distribution of antibiotic resistance genes in chicken gut microbiota commensals.</title>
        <authorList>
            <person name="Juricova H."/>
            <person name="Matiasovicova J."/>
            <person name="Kubasova T."/>
            <person name="Cejkova D."/>
            <person name="Rychlik I."/>
        </authorList>
    </citation>
    <scope>NUCLEOTIDE SEQUENCE [LARGE SCALE GENOMIC DNA]</scope>
    <source>
        <strain evidence="2 3">An431b</strain>
    </source>
</reference>
<dbReference type="RefSeq" id="WP_205132282.1">
    <property type="nucleotide sequence ID" value="NZ_JACSNT010000001.1"/>
</dbReference>
<name>A0ABS2G5T9_9FIRM</name>